<evidence type="ECO:0000259" key="1">
    <source>
        <dbReference type="Pfam" id="PF10592"/>
    </source>
</evidence>
<gene>
    <name evidence="2" type="ORF">TK0001_3219</name>
</gene>
<evidence type="ECO:0000313" key="3">
    <source>
        <dbReference type="Proteomes" id="UP000233769"/>
    </source>
</evidence>
<dbReference type="Proteomes" id="UP000233769">
    <property type="component" value="Chromosome tk0001"/>
</dbReference>
<protein>
    <recommendedName>
        <fullName evidence="1">Abortive phage infection protein C-terminal domain-containing protein</fullName>
    </recommendedName>
</protein>
<sequence>MSHRLCGPETQADLLALPLRDDCAYGRLNKLNDDAAQGKNMTQLRVRQITNKIKSLYEPFLSLADIGANDKERDQKILSRCLAAHAIFMRTECTAEDAASAVWDGSDDNGIDAVFADGASDRVTIVQAKWINSGTGEPSAADIGVFADGVRDLIEQNSESFHARLQNKLAKAGDTILTPGCIIDVVIISTGASTLAKHGTAKLDRVVADLNGASDQDPIAFKHVIGLDDIYKNLSSGGMTERITIDATITDWSRVALPYPAYFGVIDGFQLKEWWSTHGKHLVAKNIRHGLGATDINEGISATAHNSPENFWYFNNGITLIADEALRAPSAAASRSAGNFQFRGASIVNGAQTVSTLADVASDEALGKVRVPIRVVLLREAPEGFGGEVTRFNNLQNRVDGRDFVAQDREQRRLQDEMSLEGVDYQVSRGASVSKTSHSCELIEATTALACASGDPTLAVQVKTGIGRFFSDLSKAPYKTVFNPTTSGAKTFNAILVQRLIELWIDEKKASLEKKSGYPWGVLIHGNRVLAAGVFNRLGSKMLDRPIDDFRKSLTTLDIKGTGEEFHAAMVGVLDDYFPGKFLAVLFKSPVSSKLVFDGALKRMKNPN</sequence>
<dbReference type="AlphaFoldDB" id="A0A2N9AR33"/>
<dbReference type="InterPro" id="IPR018891">
    <property type="entry name" value="AIPR_C"/>
</dbReference>
<accession>A0A2N9AR33</accession>
<evidence type="ECO:0000313" key="2">
    <source>
        <dbReference type="EMBL" id="SOR29821.1"/>
    </source>
</evidence>
<dbReference type="Pfam" id="PF10592">
    <property type="entry name" value="AIPR"/>
    <property type="match status" value="1"/>
</dbReference>
<dbReference type="EMBL" id="LT962688">
    <property type="protein sequence ID" value="SOR29821.1"/>
    <property type="molecule type" value="Genomic_DNA"/>
</dbReference>
<name>A0A2N9AR33_METEX</name>
<proteinExistence type="predicted"/>
<organism evidence="2 3">
    <name type="scientific">Methylorubrum extorquens</name>
    <name type="common">Methylobacterium dichloromethanicum</name>
    <name type="synonym">Methylobacterium extorquens</name>
    <dbReference type="NCBI Taxonomy" id="408"/>
    <lineage>
        <taxon>Bacteria</taxon>
        <taxon>Pseudomonadati</taxon>
        <taxon>Pseudomonadota</taxon>
        <taxon>Alphaproteobacteria</taxon>
        <taxon>Hyphomicrobiales</taxon>
        <taxon>Methylobacteriaceae</taxon>
        <taxon>Methylorubrum</taxon>
    </lineage>
</organism>
<reference evidence="3" key="1">
    <citation type="submission" date="2017-10" db="EMBL/GenBank/DDBJ databases">
        <authorList>
            <person name="Regsiter A."/>
            <person name="William W."/>
        </authorList>
    </citation>
    <scope>NUCLEOTIDE SEQUENCE [LARGE SCALE GENOMIC DNA]</scope>
</reference>
<feature type="domain" description="Abortive phage infection protein C-terminal" evidence="1">
    <location>
        <begin position="285"/>
        <end position="437"/>
    </location>
</feature>